<dbReference type="RefSeq" id="WP_131012801.1">
    <property type="nucleotide sequence ID" value="NZ_SIRE01000005.1"/>
</dbReference>
<sequence length="161" mass="17599">MTNTLNAKKWGKSLIAAGISFTILFSGSMALPQQSAYAYSSSKAQSVISTAKKYTGVKYKYGATLGNTSSFDCSSFTWYVYHKYGVNLPRTSLAQSKVGTYVAKSQLKPGDLVFFYSPVHHVGIYIGGNKMINTYGAGGVRISDLNSATWKKNYKTARRVL</sequence>
<proteinExistence type="inferred from homology"/>
<dbReference type="PANTHER" id="PTHR47053">
    <property type="entry name" value="MUREIN DD-ENDOPEPTIDASE MEPH-RELATED"/>
    <property type="match status" value="1"/>
</dbReference>
<keyword evidence="3" id="KW-0378">Hydrolase</keyword>
<dbReference type="EMBL" id="SIRE01000005">
    <property type="protein sequence ID" value="TBL80388.1"/>
    <property type="molecule type" value="Genomic_DNA"/>
</dbReference>
<dbReference type="SUPFAM" id="SSF54001">
    <property type="entry name" value="Cysteine proteinases"/>
    <property type="match status" value="1"/>
</dbReference>
<dbReference type="PROSITE" id="PS51935">
    <property type="entry name" value="NLPC_P60"/>
    <property type="match status" value="1"/>
</dbReference>
<protein>
    <submittedName>
        <fullName evidence="7">NlpC/P60 family protein</fullName>
    </submittedName>
</protein>
<dbReference type="InterPro" id="IPR051202">
    <property type="entry name" value="Peptidase_C40"/>
</dbReference>
<evidence type="ECO:0000313" key="7">
    <source>
        <dbReference type="EMBL" id="TBL80388.1"/>
    </source>
</evidence>
<dbReference type="GO" id="GO:0008234">
    <property type="term" value="F:cysteine-type peptidase activity"/>
    <property type="evidence" value="ECO:0007669"/>
    <property type="project" value="UniProtKB-KW"/>
</dbReference>
<name>A0A4Q9DU00_9BACL</name>
<keyword evidence="4" id="KW-0788">Thiol protease</keyword>
<dbReference type="Proteomes" id="UP000293142">
    <property type="component" value="Unassembled WGS sequence"/>
</dbReference>
<dbReference type="Gene3D" id="3.90.1720.10">
    <property type="entry name" value="endopeptidase domain like (from Nostoc punctiforme)"/>
    <property type="match status" value="1"/>
</dbReference>
<keyword evidence="8" id="KW-1185">Reference proteome</keyword>
<accession>A0A4Q9DU00</accession>
<reference evidence="7 8" key="1">
    <citation type="submission" date="2019-02" db="EMBL/GenBank/DDBJ databases">
        <title>Paenibacillus sp. nov., isolated from surface-sterilized tissue of Thalictrum simplex L.</title>
        <authorList>
            <person name="Tuo L."/>
        </authorList>
    </citation>
    <scope>NUCLEOTIDE SEQUENCE [LARGE SCALE GENOMIC DNA]</scope>
    <source>
        <strain evidence="7 8">N2SHLJ1</strain>
    </source>
</reference>
<evidence type="ECO:0000259" key="6">
    <source>
        <dbReference type="PROSITE" id="PS51935"/>
    </source>
</evidence>
<comment type="caution">
    <text evidence="7">The sequence shown here is derived from an EMBL/GenBank/DDBJ whole genome shotgun (WGS) entry which is preliminary data.</text>
</comment>
<evidence type="ECO:0000256" key="3">
    <source>
        <dbReference type="ARBA" id="ARBA00022801"/>
    </source>
</evidence>
<dbReference type="Pfam" id="PF00877">
    <property type="entry name" value="NLPC_P60"/>
    <property type="match status" value="1"/>
</dbReference>
<feature type="chain" id="PRO_5038940215" evidence="5">
    <location>
        <begin position="31"/>
        <end position="161"/>
    </location>
</feature>
<evidence type="ECO:0000313" key="8">
    <source>
        <dbReference type="Proteomes" id="UP000293142"/>
    </source>
</evidence>
<feature type="signal peptide" evidence="5">
    <location>
        <begin position="1"/>
        <end position="30"/>
    </location>
</feature>
<dbReference type="GO" id="GO:0006508">
    <property type="term" value="P:proteolysis"/>
    <property type="evidence" value="ECO:0007669"/>
    <property type="project" value="UniProtKB-KW"/>
</dbReference>
<keyword evidence="2" id="KW-0645">Protease</keyword>
<feature type="domain" description="NlpC/P60" evidence="6">
    <location>
        <begin position="41"/>
        <end position="161"/>
    </location>
</feature>
<evidence type="ECO:0000256" key="5">
    <source>
        <dbReference type="SAM" id="SignalP"/>
    </source>
</evidence>
<evidence type="ECO:0000256" key="1">
    <source>
        <dbReference type="ARBA" id="ARBA00007074"/>
    </source>
</evidence>
<dbReference type="PANTHER" id="PTHR47053:SF1">
    <property type="entry name" value="MUREIN DD-ENDOPEPTIDASE MEPH-RELATED"/>
    <property type="match status" value="1"/>
</dbReference>
<evidence type="ECO:0000256" key="4">
    <source>
        <dbReference type="ARBA" id="ARBA00022807"/>
    </source>
</evidence>
<organism evidence="7 8">
    <name type="scientific">Paenibacillus thalictri</name>
    <dbReference type="NCBI Taxonomy" id="2527873"/>
    <lineage>
        <taxon>Bacteria</taxon>
        <taxon>Bacillati</taxon>
        <taxon>Bacillota</taxon>
        <taxon>Bacilli</taxon>
        <taxon>Bacillales</taxon>
        <taxon>Paenibacillaceae</taxon>
        <taxon>Paenibacillus</taxon>
    </lineage>
</organism>
<dbReference type="AlphaFoldDB" id="A0A4Q9DU00"/>
<comment type="similarity">
    <text evidence="1">Belongs to the peptidase C40 family.</text>
</comment>
<gene>
    <name evidence="7" type="ORF">EYB31_08200</name>
</gene>
<keyword evidence="5" id="KW-0732">Signal</keyword>
<evidence type="ECO:0000256" key="2">
    <source>
        <dbReference type="ARBA" id="ARBA00022670"/>
    </source>
</evidence>
<dbReference type="InterPro" id="IPR000064">
    <property type="entry name" value="NLP_P60_dom"/>
</dbReference>
<dbReference type="InterPro" id="IPR038765">
    <property type="entry name" value="Papain-like_cys_pep_sf"/>
</dbReference>
<dbReference type="OrthoDB" id="9813118at2"/>